<evidence type="ECO:0000313" key="2">
    <source>
        <dbReference type="EMBL" id="EFJ44566.1"/>
    </source>
</evidence>
<gene>
    <name evidence="2" type="ORF">VOLCADRAFT_95173</name>
</gene>
<dbReference type="KEGG" id="vcn:VOLCADRAFT_95173"/>
<feature type="signal peptide" evidence="1">
    <location>
        <begin position="1"/>
        <end position="19"/>
    </location>
</feature>
<organism evidence="3">
    <name type="scientific">Volvox carteri f. nagariensis</name>
    <dbReference type="NCBI Taxonomy" id="3068"/>
    <lineage>
        <taxon>Eukaryota</taxon>
        <taxon>Viridiplantae</taxon>
        <taxon>Chlorophyta</taxon>
        <taxon>core chlorophytes</taxon>
        <taxon>Chlorophyceae</taxon>
        <taxon>CS clade</taxon>
        <taxon>Chlamydomonadales</taxon>
        <taxon>Volvocaceae</taxon>
        <taxon>Volvox</taxon>
    </lineage>
</organism>
<dbReference type="AlphaFoldDB" id="D8U6T2"/>
<dbReference type="RefSeq" id="XP_002954416.1">
    <property type="nucleotide sequence ID" value="XM_002954370.1"/>
</dbReference>
<name>D8U6T2_VOLCA</name>
<sequence length="393" mass="42613">MCTAIIAAVFLACLCLVDARTTQDVHLLRRITQASRIPAASYCALRDFPPKGGYGASRMYCTWPVYDHYWMWRIIKVDGSSSGGSNSFNSGDNVYITINNPVPYKYCQLKSNVECGHQNGTAFTIEKASGTGSITLGRDDLVLRVRNGYCSLRGSGHSQQITCAANRTGATVFQVAASSFVQVQLQNKLSRSNCGGYFYGGLGAPATVGCSSGSGVFPGFSALLTVALQTPGTPAIEAGANVSFKVYDDWQTYHVVTWMEKNATVDFDLETTLGNAQWFRMERLTGPPAGDQLVNATQVALRSSRSSLYCGQKLANSTALTCDLPGPLTFLPDGYKYTFYIVGWICYSHPANIKLGVRPRAVTHSQRQRLQITAGRATQKTGNLIHKKGVWGG</sequence>
<keyword evidence="1" id="KW-0732">Signal</keyword>
<dbReference type="Proteomes" id="UP000001058">
    <property type="component" value="Unassembled WGS sequence"/>
</dbReference>
<dbReference type="EMBL" id="GL378363">
    <property type="protein sequence ID" value="EFJ44566.1"/>
    <property type="molecule type" value="Genomic_DNA"/>
</dbReference>
<accession>D8U6T2</accession>
<evidence type="ECO:0008006" key="4">
    <source>
        <dbReference type="Google" id="ProtNLM"/>
    </source>
</evidence>
<feature type="chain" id="PRO_5003124219" description="Pherophorin domain-containing protein" evidence="1">
    <location>
        <begin position="20"/>
        <end position="393"/>
    </location>
</feature>
<protein>
    <recommendedName>
        <fullName evidence="4">Pherophorin domain-containing protein</fullName>
    </recommendedName>
</protein>
<evidence type="ECO:0000256" key="1">
    <source>
        <dbReference type="SAM" id="SignalP"/>
    </source>
</evidence>
<proteinExistence type="predicted"/>
<keyword evidence="3" id="KW-1185">Reference proteome</keyword>
<evidence type="ECO:0000313" key="3">
    <source>
        <dbReference type="Proteomes" id="UP000001058"/>
    </source>
</evidence>
<dbReference type="GeneID" id="9624414"/>
<reference evidence="2 3" key="1">
    <citation type="journal article" date="2010" name="Science">
        <title>Genomic analysis of organismal complexity in the multicellular green alga Volvox carteri.</title>
        <authorList>
            <person name="Prochnik S.E."/>
            <person name="Umen J."/>
            <person name="Nedelcu A.M."/>
            <person name="Hallmann A."/>
            <person name="Miller S.M."/>
            <person name="Nishii I."/>
            <person name="Ferris P."/>
            <person name="Kuo A."/>
            <person name="Mitros T."/>
            <person name="Fritz-Laylin L.K."/>
            <person name="Hellsten U."/>
            <person name="Chapman J."/>
            <person name="Simakov O."/>
            <person name="Rensing S.A."/>
            <person name="Terry A."/>
            <person name="Pangilinan J."/>
            <person name="Kapitonov V."/>
            <person name="Jurka J."/>
            <person name="Salamov A."/>
            <person name="Shapiro H."/>
            <person name="Schmutz J."/>
            <person name="Grimwood J."/>
            <person name="Lindquist E."/>
            <person name="Lucas S."/>
            <person name="Grigoriev I.V."/>
            <person name="Schmitt R."/>
            <person name="Kirk D."/>
            <person name="Rokhsar D.S."/>
        </authorList>
    </citation>
    <scope>NUCLEOTIDE SEQUENCE [LARGE SCALE GENOMIC DNA]</scope>
    <source>
        <strain evidence="3">f. Nagariensis / Eve</strain>
    </source>
</reference>
<dbReference type="OrthoDB" id="525405at2759"/>
<dbReference type="InParanoid" id="D8U6T2"/>